<dbReference type="AlphaFoldDB" id="A0A4Q1CFY3"/>
<gene>
    <name evidence="1" type="ORF">ESA94_18295</name>
</gene>
<accession>A0A4Q1CFY3</accession>
<dbReference type="Proteomes" id="UP000290204">
    <property type="component" value="Unassembled WGS sequence"/>
</dbReference>
<sequence length="65" mass="7680">MKKKLNSYLEYAQSLDPNMHVVDTADKETTEEEILQYLAEIIISIHKHKILAEQEKHELEEQITQ</sequence>
<dbReference type="RefSeq" id="WP_129132385.1">
    <property type="nucleotide sequence ID" value="NZ_SDHW01000006.1"/>
</dbReference>
<proteinExistence type="predicted"/>
<keyword evidence="2" id="KW-1185">Reference proteome</keyword>
<name>A0A4Q1CFY3_9BACT</name>
<evidence type="ECO:0000313" key="2">
    <source>
        <dbReference type="Proteomes" id="UP000290204"/>
    </source>
</evidence>
<dbReference type="EMBL" id="SDHW01000006">
    <property type="protein sequence ID" value="RXK58582.1"/>
    <property type="molecule type" value="Genomic_DNA"/>
</dbReference>
<comment type="caution">
    <text evidence="1">The sequence shown here is derived from an EMBL/GenBank/DDBJ whole genome shotgun (WGS) entry which is preliminary data.</text>
</comment>
<protein>
    <submittedName>
        <fullName evidence="1">Uncharacterized protein</fullName>
    </submittedName>
</protein>
<reference evidence="1 2" key="1">
    <citation type="submission" date="2019-01" db="EMBL/GenBank/DDBJ databases">
        <title>Lacibacter sp. strain TTM-7.</title>
        <authorList>
            <person name="Chen W.-M."/>
        </authorList>
    </citation>
    <scope>NUCLEOTIDE SEQUENCE [LARGE SCALE GENOMIC DNA]</scope>
    <source>
        <strain evidence="1 2">TTM-7</strain>
    </source>
</reference>
<evidence type="ECO:0000313" key="1">
    <source>
        <dbReference type="EMBL" id="RXK58582.1"/>
    </source>
</evidence>
<organism evidence="1 2">
    <name type="scientific">Lacibacter luteus</name>
    <dbReference type="NCBI Taxonomy" id="2508719"/>
    <lineage>
        <taxon>Bacteria</taxon>
        <taxon>Pseudomonadati</taxon>
        <taxon>Bacteroidota</taxon>
        <taxon>Chitinophagia</taxon>
        <taxon>Chitinophagales</taxon>
        <taxon>Chitinophagaceae</taxon>
        <taxon>Lacibacter</taxon>
    </lineage>
</organism>